<comment type="caution">
    <text evidence="1">The sequence shown here is derived from an EMBL/GenBank/DDBJ whole genome shotgun (WGS) entry which is preliminary data.</text>
</comment>
<accession>A0A0A8LD22</accession>
<gene>
    <name evidence="1" type="ORF">KLDO_g4383</name>
</gene>
<reference evidence="1 2" key="1">
    <citation type="submission" date="2014-03" db="EMBL/GenBank/DDBJ databases">
        <title>The genome of Kluyveromyces dobzhanskii.</title>
        <authorList>
            <person name="Nystedt B."/>
            <person name="Astrom S."/>
        </authorList>
    </citation>
    <scope>NUCLEOTIDE SEQUENCE [LARGE SCALE GENOMIC DNA]</scope>
    <source>
        <strain evidence="1 2">CBS 2104</strain>
    </source>
</reference>
<evidence type="ECO:0000313" key="2">
    <source>
        <dbReference type="Proteomes" id="UP000031516"/>
    </source>
</evidence>
<name>A0A0A8LD22_9SACH</name>
<organism evidence="1 2">
    <name type="scientific">Kluyveromyces dobzhanskii CBS 2104</name>
    <dbReference type="NCBI Taxonomy" id="1427455"/>
    <lineage>
        <taxon>Eukaryota</taxon>
        <taxon>Fungi</taxon>
        <taxon>Dikarya</taxon>
        <taxon>Ascomycota</taxon>
        <taxon>Saccharomycotina</taxon>
        <taxon>Saccharomycetes</taxon>
        <taxon>Saccharomycetales</taxon>
        <taxon>Saccharomycetaceae</taxon>
        <taxon>Kluyveromyces</taxon>
    </lineage>
</organism>
<dbReference type="EMBL" id="CCBQ010000047">
    <property type="protein sequence ID" value="CDO96167.1"/>
    <property type="molecule type" value="Genomic_DNA"/>
</dbReference>
<protein>
    <submittedName>
        <fullName evidence="1">WGS project CCBQ000000000 data, contig 00058</fullName>
    </submittedName>
</protein>
<sequence>MLKRSFSILPRVLKSKDSAAVKRTIQYITEDKTFKSLLGGPKKDDENRYVEDVLKLLNSSLPDVKMHQKSTDVHYSVLMNKLRGMVDKEIVFATVDVNKRISDCADANDLYSLIWEIQMDPLLREKSTLKHFYHIVNNPKFTSEKCIELLDCIDLIKYSKTDIKIIAIYKLNSANITNKYLRELIDIYPTLNQFSQKLTLRILKSANKLQELFDQQNDNIHSITNNHSQVIMIFQTLFRSAYKLPEHLIDESTELTPLQKSFCAALRLLSGYSFTQPKLAKYCSQMVKASFTNKVSHCNGESDHSININEYKFLKFMEETLENCIAIPGLDDHFYESCGRILSSVRKTYTEESQLSLRLV</sequence>
<proteinExistence type="predicted"/>
<dbReference type="Proteomes" id="UP000031516">
    <property type="component" value="Unassembled WGS sequence"/>
</dbReference>
<keyword evidence="2" id="KW-1185">Reference proteome</keyword>
<dbReference type="OrthoDB" id="4051837at2759"/>
<dbReference type="AlphaFoldDB" id="A0A0A8LD22"/>
<evidence type="ECO:0000313" key="1">
    <source>
        <dbReference type="EMBL" id="CDO96167.1"/>
    </source>
</evidence>